<sequence length="528" mass="57290">MASGRREELPPSSDITSSDLDRQDSELDTRGNSDISETTPLLTSASYPSKGVDCGDRSNLVQTLREELPILGRYALPTFGSQLLEYGLTVTSVVSIGHLSTTALAAASLGSMTASLSGYGIISGLCSALDTLLPSAWTSDNPQLVGLWSQRMCIVVAAFSIFPFTVWLNAEPILLALRQDPAVAKLAGIYLRWSSLGLPAYAFNNICRRYFQSQNLFSIPTHIVIIITPINILLNYLLVWGPESIRLGFIGAPLATAFSFSLISVLYIIYGVFFVPKTAWHPTSSQIFTGLGIIVRLGLSGIAEVGSDYWAWEGVAFGASFLGPVALASQSVLLTSTATVYSGPLSLGQATAVRIGNLLGERKASRARIAALTGMILALAFAMLTSSMFLVFRNSWARIFNDDPEVISRVAGVIPLVALFQAFDGVATVAGGILRSQGRQFTGAVLIFCCNFLFGIPVGMTLAFKFKMDLFGIWTGLTIALVCCAVLGTWLAFRTSWEYEVEKVQRRLEAEKERERRRRTMLEHGITQ</sequence>
<feature type="transmembrane region" description="Helical" evidence="7">
    <location>
        <begin position="215"/>
        <end position="238"/>
    </location>
</feature>
<dbReference type="InterPro" id="IPR002528">
    <property type="entry name" value="MATE_fam"/>
</dbReference>
<protein>
    <recommendedName>
        <fullName evidence="10">MATE efflux family protein</fullName>
    </recommendedName>
</protein>
<feature type="transmembrane region" description="Helical" evidence="7">
    <location>
        <begin position="441"/>
        <end position="464"/>
    </location>
</feature>
<gene>
    <name evidence="8" type="ORF">NP233_g11331</name>
</gene>
<feature type="transmembrane region" description="Helical" evidence="7">
    <location>
        <begin position="369"/>
        <end position="392"/>
    </location>
</feature>
<dbReference type="NCBIfam" id="TIGR00797">
    <property type="entry name" value="matE"/>
    <property type="match status" value="1"/>
</dbReference>
<evidence type="ECO:0000313" key="8">
    <source>
        <dbReference type="EMBL" id="KAJ3559174.1"/>
    </source>
</evidence>
<feature type="region of interest" description="Disordered" evidence="6">
    <location>
        <begin position="1"/>
        <end position="50"/>
    </location>
</feature>
<evidence type="ECO:0008006" key="10">
    <source>
        <dbReference type="Google" id="ProtNLM"/>
    </source>
</evidence>
<dbReference type="GO" id="GO:0042910">
    <property type="term" value="F:xenobiotic transmembrane transporter activity"/>
    <property type="evidence" value="ECO:0007669"/>
    <property type="project" value="InterPro"/>
</dbReference>
<name>A0AAD5VGR4_9AGAR</name>
<evidence type="ECO:0000256" key="7">
    <source>
        <dbReference type="SAM" id="Phobius"/>
    </source>
</evidence>
<feature type="compositionally biased region" description="Polar residues" evidence="6">
    <location>
        <begin position="32"/>
        <end position="47"/>
    </location>
</feature>
<dbReference type="GO" id="GO:0015297">
    <property type="term" value="F:antiporter activity"/>
    <property type="evidence" value="ECO:0007669"/>
    <property type="project" value="InterPro"/>
</dbReference>
<comment type="similarity">
    <text evidence="2">Belongs to the multi antimicrobial extrusion (MATE) (TC 2.A.66.1) family.</text>
</comment>
<proteinExistence type="inferred from homology"/>
<feature type="compositionally biased region" description="Basic and acidic residues" evidence="6">
    <location>
        <begin position="19"/>
        <end position="31"/>
    </location>
</feature>
<reference evidence="8" key="1">
    <citation type="submission" date="2022-07" db="EMBL/GenBank/DDBJ databases">
        <title>Genome Sequence of Leucocoprinus birnbaumii.</title>
        <authorList>
            <person name="Buettner E."/>
        </authorList>
    </citation>
    <scope>NUCLEOTIDE SEQUENCE</scope>
    <source>
        <strain evidence="8">VT141</strain>
    </source>
</reference>
<accession>A0AAD5VGR4</accession>
<organism evidence="8 9">
    <name type="scientific">Leucocoprinus birnbaumii</name>
    <dbReference type="NCBI Taxonomy" id="56174"/>
    <lineage>
        <taxon>Eukaryota</taxon>
        <taxon>Fungi</taxon>
        <taxon>Dikarya</taxon>
        <taxon>Basidiomycota</taxon>
        <taxon>Agaricomycotina</taxon>
        <taxon>Agaricomycetes</taxon>
        <taxon>Agaricomycetidae</taxon>
        <taxon>Agaricales</taxon>
        <taxon>Agaricineae</taxon>
        <taxon>Agaricaceae</taxon>
        <taxon>Leucocoprinus</taxon>
    </lineage>
</organism>
<dbReference type="GO" id="GO:1990961">
    <property type="term" value="P:xenobiotic detoxification by transmembrane export across the plasma membrane"/>
    <property type="evidence" value="ECO:0007669"/>
    <property type="project" value="InterPro"/>
</dbReference>
<dbReference type="CDD" id="cd13132">
    <property type="entry name" value="MATE_eukaryotic"/>
    <property type="match status" value="1"/>
</dbReference>
<evidence type="ECO:0000256" key="2">
    <source>
        <dbReference type="ARBA" id="ARBA00010199"/>
    </source>
</evidence>
<dbReference type="EMBL" id="JANIEX010001331">
    <property type="protein sequence ID" value="KAJ3559174.1"/>
    <property type="molecule type" value="Genomic_DNA"/>
</dbReference>
<dbReference type="Proteomes" id="UP001213000">
    <property type="component" value="Unassembled WGS sequence"/>
</dbReference>
<evidence type="ECO:0000313" key="9">
    <source>
        <dbReference type="Proteomes" id="UP001213000"/>
    </source>
</evidence>
<comment type="subcellular location">
    <subcellularLocation>
        <location evidence="1">Membrane</location>
        <topology evidence="1">Multi-pass membrane protein</topology>
    </subcellularLocation>
</comment>
<dbReference type="PANTHER" id="PTHR11206">
    <property type="entry name" value="MULTIDRUG RESISTANCE PROTEIN"/>
    <property type="match status" value="1"/>
</dbReference>
<evidence type="ECO:0000256" key="3">
    <source>
        <dbReference type="ARBA" id="ARBA00022692"/>
    </source>
</evidence>
<evidence type="ECO:0000256" key="6">
    <source>
        <dbReference type="SAM" id="MobiDB-lite"/>
    </source>
</evidence>
<evidence type="ECO:0000256" key="5">
    <source>
        <dbReference type="ARBA" id="ARBA00023136"/>
    </source>
</evidence>
<dbReference type="GO" id="GO:0016020">
    <property type="term" value="C:membrane"/>
    <property type="evidence" value="ECO:0007669"/>
    <property type="project" value="UniProtKB-SubCell"/>
</dbReference>
<evidence type="ECO:0000256" key="4">
    <source>
        <dbReference type="ARBA" id="ARBA00022989"/>
    </source>
</evidence>
<keyword evidence="5 7" id="KW-0472">Membrane</keyword>
<keyword evidence="9" id="KW-1185">Reference proteome</keyword>
<feature type="transmembrane region" description="Helical" evidence="7">
    <location>
        <begin position="470"/>
        <end position="493"/>
    </location>
</feature>
<keyword evidence="3 7" id="KW-0812">Transmembrane</keyword>
<dbReference type="AlphaFoldDB" id="A0AAD5VGR4"/>
<feature type="transmembrane region" description="Helical" evidence="7">
    <location>
        <begin position="250"/>
        <end position="275"/>
    </location>
</feature>
<dbReference type="Pfam" id="PF01554">
    <property type="entry name" value="MatE"/>
    <property type="match status" value="2"/>
</dbReference>
<dbReference type="InterPro" id="IPR045069">
    <property type="entry name" value="MATE_euk"/>
</dbReference>
<evidence type="ECO:0000256" key="1">
    <source>
        <dbReference type="ARBA" id="ARBA00004141"/>
    </source>
</evidence>
<comment type="caution">
    <text evidence="8">The sequence shown here is derived from an EMBL/GenBank/DDBJ whole genome shotgun (WGS) entry which is preliminary data.</text>
</comment>
<feature type="transmembrane region" description="Helical" evidence="7">
    <location>
        <begin position="152"/>
        <end position="170"/>
    </location>
</feature>
<keyword evidence="4 7" id="KW-1133">Transmembrane helix</keyword>
<feature type="transmembrane region" description="Helical" evidence="7">
    <location>
        <begin position="412"/>
        <end position="434"/>
    </location>
</feature>